<comment type="subunit">
    <text evidence="6">The complex is composed of six subunits: RnfA, RnfB, RnfC, RnfD, RnfE and RnfG.</text>
</comment>
<keyword evidence="1 6" id="KW-0813">Transport</keyword>
<dbReference type="EC" id="7.-.-.-" evidence="6"/>
<accession>A0A0C2HS28</accession>
<dbReference type="Proteomes" id="UP000035068">
    <property type="component" value="Unassembled WGS sequence"/>
</dbReference>
<evidence type="ECO:0000256" key="6">
    <source>
        <dbReference type="HAMAP-Rule" id="MF_00479"/>
    </source>
</evidence>
<dbReference type="GO" id="GO:0005886">
    <property type="term" value="C:plasma membrane"/>
    <property type="evidence" value="ECO:0007669"/>
    <property type="project" value="UniProtKB-SubCell"/>
</dbReference>
<keyword evidence="2 6" id="KW-0597">Phosphoprotein</keyword>
<sequence>MKDIFRLALVLTLITSGAGLVLSLAEQVTREPIAEQRRQETLRALREVLPTFDNQPDQDVVTLEVGRDRRGAPLERTFYRGRLEGEISGVAFVVVAPDGYSGNIHIMVGVAPEAKVSGIAILHHAETPGLGDKIEDDWFRKQFVGKTRDNVRWSVKKDGGDFDQLTGATISARAVVGAVLDGLEFFRAEREKILASAPQGGS</sequence>
<gene>
    <name evidence="6" type="primary">rnfG</name>
    <name evidence="8" type="ORF">GFER_02785</name>
</gene>
<proteinExistence type="inferred from homology"/>
<dbReference type="InterPro" id="IPR010209">
    <property type="entry name" value="Ion_transpt_RnfG/RsxG"/>
</dbReference>
<dbReference type="AlphaFoldDB" id="A0A0C2HS28"/>
<keyword evidence="9" id="KW-1185">Reference proteome</keyword>
<keyword evidence="3 6" id="KW-0285">Flavoprotein</keyword>
<name>A0A0C2HS28_9BACT</name>
<comment type="function">
    <text evidence="6">Part of a membrane-bound complex that couples electron transfer with translocation of ions across the membrane.</text>
</comment>
<dbReference type="RefSeq" id="WP_040095849.1">
    <property type="nucleotide sequence ID" value="NZ_JWJD01000001.1"/>
</dbReference>
<dbReference type="GO" id="GO:0009055">
    <property type="term" value="F:electron transfer activity"/>
    <property type="evidence" value="ECO:0007669"/>
    <property type="project" value="InterPro"/>
</dbReference>
<reference evidence="8 9" key="1">
    <citation type="submission" date="2014-12" db="EMBL/GenBank/DDBJ databases">
        <title>Genomes of Geoalkalibacter ferrihydriticus and Geoalkalibacter subterraneus, two haloalkaliphilic metal-reducing members of the Geobacteraceae.</title>
        <authorList>
            <person name="Badalamenti J.P."/>
            <person name="Torres C.I."/>
            <person name="Krajmalnik-Brown R."/>
            <person name="Bond D.R."/>
        </authorList>
    </citation>
    <scope>NUCLEOTIDE SEQUENCE [LARGE SCALE GENOMIC DNA]</scope>
    <source>
        <strain evidence="8 9">DSM 17813</strain>
    </source>
</reference>
<keyword evidence="6" id="KW-1278">Translocase</keyword>
<keyword evidence="6" id="KW-0472">Membrane</keyword>
<comment type="subcellular location">
    <subcellularLocation>
        <location evidence="6">Cell membrane</location>
        <topology evidence="6">Single-pass membrane protein</topology>
    </subcellularLocation>
</comment>
<evidence type="ECO:0000256" key="3">
    <source>
        <dbReference type="ARBA" id="ARBA00022630"/>
    </source>
</evidence>
<keyword evidence="6" id="KW-0812">Transmembrane</keyword>
<dbReference type="GO" id="GO:0010181">
    <property type="term" value="F:FMN binding"/>
    <property type="evidence" value="ECO:0007669"/>
    <property type="project" value="InterPro"/>
</dbReference>
<evidence type="ECO:0000256" key="2">
    <source>
        <dbReference type="ARBA" id="ARBA00022553"/>
    </source>
</evidence>
<dbReference type="Pfam" id="PF04205">
    <property type="entry name" value="FMN_bind"/>
    <property type="match status" value="1"/>
</dbReference>
<protein>
    <recommendedName>
        <fullName evidence="6">Ion-translocating oxidoreductase complex subunit G</fullName>
        <ecNumber evidence="6">7.-.-.-</ecNumber>
    </recommendedName>
    <alternativeName>
        <fullName evidence="6">Rnf electron transport complex subunit G</fullName>
    </alternativeName>
</protein>
<feature type="modified residue" description="FMN phosphoryl threonine" evidence="6">
    <location>
        <position position="169"/>
    </location>
</feature>
<dbReference type="GO" id="GO:0022900">
    <property type="term" value="P:electron transport chain"/>
    <property type="evidence" value="ECO:0007669"/>
    <property type="project" value="UniProtKB-UniRule"/>
</dbReference>
<comment type="caution">
    <text evidence="8">The sequence shown here is derived from an EMBL/GenBank/DDBJ whole genome shotgun (WGS) entry which is preliminary data.</text>
</comment>
<dbReference type="SMART" id="SM00900">
    <property type="entry name" value="FMN_bind"/>
    <property type="match status" value="1"/>
</dbReference>
<keyword evidence="5 6" id="KW-0249">Electron transport</keyword>
<organism evidence="8 9">
    <name type="scientific">Geoalkalibacter ferrihydriticus DSM 17813</name>
    <dbReference type="NCBI Taxonomy" id="1121915"/>
    <lineage>
        <taxon>Bacteria</taxon>
        <taxon>Pseudomonadati</taxon>
        <taxon>Thermodesulfobacteriota</taxon>
        <taxon>Desulfuromonadia</taxon>
        <taxon>Desulfuromonadales</taxon>
        <taxon>Geoalkalibacteraceae</taxon>
        <taxon>Geoalkalibacter</taxon>
    </lineage>
</organism>
<dbReference type="InterPro" id="IPR007329">
    <property type="entry name" value="FMN-bd"/>
</dbReference>
<evidence type="ECO:0000256" key="1">
    <source>
        <dbReference type="ARBA" id="ARBA00022448"/>
    </source>
</evidence>
<dbReference type="NCBIfam" id="TIGR01947">
    <property type="entry name" value="rnfG"/>
    <property type="match status" value="1"/>
</dbReference>
<dbReference type="PANTHER" id="PTHR36118:SF1">
    <property type="entry name" value="ION-TRANSLOCATING OXIDOREDUCTASE COMPLEX SUBUNIT G"/>
    <property type="match status" value="1"/>
</dbReference>
<comment type="cofactor">
    <cofactor evidence="6">
        <name>FMN</name>
        <dbReference type="ChEBI" id="CHEBI:58210"/>
    </cofactor>
</comment>
<evidence type="ECO:0000259" key="7">
    <source>
        <dbReference type="SMART" id="SM00900"/>
    </source>
</evidence>
<feature type="domain" description="FMN-binding" evidence="7">
    <location>
        <begin position="99"/>
        <end position="186"/>
    </location>
</feature>
<dbReference type="EMBL" id="JWJD01000001">
    <property type="protein sequence ID" value="KIH77620.1"/>
    <property type="molecule type" value="Genomic_DNA"/>
</dbReference>
<dbReference type="PANTHER" id="PTHR36118">
    <property type="entry name" value="ION-TRANSLOCATING OXIDOREDUCTASE COMPLEX SUBUNIT G"/>
    <property type="match status" value="1"/>
</dbReference>
<keyword evidence="6" id="KW-1003">Cell membrane</keyword>
<dbReference type="PIRSF" id="PIRSF006091">
    <property type="entry name" value="E_trnsport_RnfG"/>
    <property type="match status" value="1"/>
</dbReference>
<evidence type="ECO:0000256" key="5">
    <source>
        <dbReference type="ARBA" id="ARBA00022982"/>
    </source>
</evidence>
<evidence type="ECO:0000313" key="9">
    <source>
        <dbReference type="Proteomes" id="UP000035068"/>
    </source>
</evidence>
<evidence type="ECO:0000313" key="8">
    <source>
        <dbReference type="EMBL" id="KIH77620.1"/>
    </source>
</evidence>
<keyword evidence="6" id="KW-1133">Transmembrane helix</keyword>
<dbReference type="HAMAP" id="MF_00479">
    <property type="entry name" value="RsxG_RnfG"/>
    <property type="match status" value="1"/>
</dbReference>
<evidence type="ECO:0000256" key="4">
    <source>
        <dbReference type="ARBA" id="ARBA00022643"/>
    </source>
</evidence>
<comment type="similarity">
    <text evidence="6">Belongs to the RnfG family.</text>
</comment>
<keyword evidence="4 6" id="KW-0288">FMN</keyword>